<protein>
    <submittedName>
        <fullName evidence="10">EscN/YscN/HrcN family type III secretion system ATPase</fullName>
    </submittedName>
</protein>
<dbReference type="InterPro" id="IPR050053">
    <property type="entry name" value="ATPase_alpha/beta_chains"/>
</dbReference>
<comment type="subcellular location">
    <subcellularLocation>
        <location evidence="1">Cytoplasm</location>
    </subcellularLocation>
</comment>
<evidence type="ECO:0000256" key="4">
    <source>
        <dbReference type="ARBA" id="ARBA00022741"/>
    </source>
</evidence>
<reference evidence="10" key="2">
    <citation type="submission" date="2023-01" db="EMBL/GenBank/DDBJ databases">
        <authorList>
            <person name="Sun Q."/>
            <person name="Evtushenko L."/>
        </authorList>
    </citation>
    <scope>NUCLEOTIDE SEQUENCE</scope>
    <source>
        <strain evidence="10">VKM B-1499</strain>
    </source>
</reference>
<dbReference type="InterPro" id="IPR020003">
    <property type="entry name" value="ATPase_a/bsu_AS"/>
</dbReference>
<gene>
    <name evidence="10" type="ORF">GCM10017620_31330</name>
</gene>
<keyword evidence="4" id="KW-0547">Nucleotide-binding</keyword>
<organism evidence="10 11">
    <name type="scientific">Brevundimonas intermedia</name>
    <dbReference type="NCBI Taxonomy" id="74315"/>
    <lineage>
        <taxon>Bacteria</taxon>
        <taxon>Pseudomonadati</taxon>
        <taxon>Pseudomonadota</taxon>
        <taxon>Alphaproteobacteria</taxon>
        <taxon>Caulobacterales</taxon>
        <taxon>Caulobacteraceae</taxon>
        <taxon>Brevundimonas</taxon>
    </lineage>
</organism>
<dbReference type="EMBL" id="BSFD01000011">
    <property type="protein sequence ID" value="GLK50159.1"/>
    <property type="molecule type" value="Genomic_DNA"/>
</dbReference>
<evidence type="ECO:0000256" key="1">
    <source>
        <dbReference type="ARBA" id="ARBA00004496"/>
    </source>
</evidence>
<dbReference type="SMART" id="SM00382">
    <property type="entry name" value="AAA"/>
    <property type="match status" value="1"/>
</dbReference>
<keyword evidence="11" id="KW-1185">Reference proteome</keyword>
<dbReference type="InterPro" id="IPR027417">
    <property type="entry name" value="P-loop_NTPase"/>
</dbReference>
<dbReference type="SUPFAM" id="SSF52540">
    <property type="entry name" value="P-loop containing nucleoside triphosphate hydrolases"/>
    <property type="match status" value="1"/>
</dbReference>
<dbReference type="PANTHER" id="PTHR15184">
    <property type="entry name" value="ATP SYNTHASE"/>
    <property type="match status" value="1"/>
</dbReference>
<dbReference type="InterPro" id="IPR040627">
    <property type="entry name" value="T3SS_ATPase_C"/>
</dbReference>
<sequence length="433" mass="44209">MSLAALTERLHAFEPSTRTGRVTRIAAGHVEADGPDGPIGAACVIEAGGSSCLATIVSVDADRVVLAPLDPLDGVRRGARVRLDALAVRPLTGDAFCGRVVDGLGRALDAGSAPSGEPSVGGTLPTLERVTSPAPLLTGVRAIDGLLPLATGQRVGVFAAPGVGKTTLVSQLASQVEADRCVICLVGERGREVEALWSKGLPESAKARTTVVAATSDQTAALRVQAVEQALALAGAWRARGLHVLFVLDSATRYAMALRELGLAAGEPPTIRAYTPSVFAALPKLVERCGAARNGGAISAVLTVLSETDDVDDPIVEVMKSLLDGHIVLSRRIAETGRFPAVDVSRSISRLAGGVMSATHRALAAEAQASIGAYDAARTLIEAGVYTAGADAAIDAAIRRRPALEAFLRQDDGAASPAATLAALAAALKGDAP</sequence>
<accession>A0ABQ5TDV1</accession>
<evidence type="ECO:0000313" key="11">
    <source>
        <dbReference type="Proteomes" id="UP001143509"/>
    </source>
</evidence>
<dbReference type="Proteomes" id="UP001143509">
    <property type="component" value="Unassembled WGS sequence"/>
</dbReference>
<name>A0ABQ5TDV1_9CAUL</name>
<dbReference type="RefSeq" id="WP_271166312.1">
    <property type="nucleotide sequence ID" value="NZ_BSFD01000011.1"/>
</dbReference>
<evidence type="ECO:0000256" key="2">
    <source>
        <dbReference type="ARBA" id="ARBA00022448"/>
    </source>
</evidence>
<dbReference type="PROSITE" id="PS00152">
    <property type="entry name" value="ATPASE_ALPHA_BETA"/>
    <property type="match status" value="1"/>
</dbReference>
<evidence type="ECO:0000313" key="10">
    <source>
        <dbReference type="EMBL" id="GLK50159.1"/>
    </source>
</evidence>
<keyword evidence="5" id="KW-0067">ATP-binding</keyword>
<evidence type="ECO:0000259" key="9">
    <source>
        <dbReference type="SMART" id="SM00382"/>
    </source>
</evidence>
<feature type="domain" description="AAA+ ATPase" evidence="9">
    <location>
        <begin position="151"/>
        <end position="334"/>
    </location>
</feature>
<evidence type="ECO:0000256" key="5">
    <source>
        <dbReference type="ARBA" id="ARBA00022840"/>
    </source>
</evidence>
<proteinExistence type="predicted"/>
<dbReference type="InterPro" id="IPR000194">
    <property type="entry name" value="ATPase_F1/V1/A1_a/bsu_nucl-bd"/>
</dbReference>
<keyword evidence="7" id="KW-1278">Translocase</keyword>
<comment type="caution">
    <text evidence="10">The sequence shown here is derived from an EMBL/GenBank/DDBJ whole genome shotgun (WGS) entry which is preliminary data.</text>
</comment>
<keyword evidence="2" id="KW-0813">Transport</keyword>
<dbReference type="Pfam" id="PF00006">
    <property type="entry name" value="ATP-synt_ab"/>
    <property type="match status" value="1"/>
</dbReference>
<dbReference type="InterPro" id="IPR005714">
    <property type="entry name" value="ATPase_T3SS_FliI/YscN"/>
</dbReference>
<evidence type="ECO:0000256" key="3">
    <source>
        <dbReference type="ARBA" id="ARBA00022490"/>
    </source>
</evidence>
<comment type="catalytic activity">
    <reaction evidence="8">
        <text>ATP + H2O + cellular proteinSide 1 = ADP + phosphate + cellular proteinSide 2.</text>
        <dbReference type="EC" id="7.4.2.8"/>
    </reaction>
</comment>
<evidence type="ECO:0000256" key="6">
    <source>
        <dbReference type="ARBA" id="ARBA00022927"/>
    </source>
</evidence>
<dbReference type="Gene3D" id="3.40.50.12240">
    <property type="match status" value="1"/>
</dbReference>
<dbReference type="PANTHER" id="PTHR15184:SF9">
    <property type="entry name" value="SPI-1 TYPE 3 SECRETION SYSTEM ATPASE"/>
    <property type="match status" value="1"/>
</dbReference>
<evidence type="ECO:0000256" key="8">
    <source>
        <dbReference type="ARBA" id="ARBA00034006"/>
    </source>
</evidence>
<keyword evidence="6" id="KW-0653">Protein transport</keyword>
<dbReference type="NCBIfam" id="TIGR01026">
    <property type="entry name" value="fliI_yscN"/>
    <property type="match status" value="1"/>
</dbReference>
<dbReference type="Pfam" id="PF18269">
    <property type="entry name" value="T3SS_ATPase_C"/>
    <property type="match status" value="1"/>
</dbReference>
<dbReference type="InterPro" id="IPR003593">
    <property type="entry name" value="AAA+_ATPase"/>
</dbReference>
<evidence type="ECO:0000256" key="7">
    <source>
        <dbReference type="ARBA" id="ARBA00022967"/>
    </source>
</evidence>
<reference evidence="10" key="1">
    <citation type="journal article" date="2014" name="Int. J. Syst. Evol. Microbiol.">
        <title>Complete genome of a new Firmicutes species belonging to the dominant human colonic microbiota ('Ruminococcus bicirculans') reveals two chromosomes and a selective capacity to utilize plant glucans.</title>
        <authorList>
            <consortium name="NISC Comparative Sequencing Program"/>
            <person name="Wegmann U."/>
            <person name="Louis P."/>
            <person name="Goesmann A."/>
            <person name="Henrissat B."/>
            <person name="Duncan S.H."/>
            <person name="Flint H.J."/>
        </authorList>
    </citation>
    <scope>NUCLEOTIDE SEQUENCE</scope>
    <source>
        <strain evidence="10">VKM B-1499</strain>
    </source>
</reference>
<keyword evidence="3" id="KW-0963">Cytoplasm</keyword>